<dbReference type="InterPro" id="IPR040285">
    <property type="entry name" value="ProX/PRXD1"/>
</dbReference>
<reference evidence="3 4" key="1">
    <citation type="submission" date="2016-11" db="EMBL/GenBank/DDBJ databases">
        <authorList>
            <person name="Jaros S."/>
            <person name="Januszkiewicz K."/>
            <person name="Wedrychowicz H."/>
        </authorList>
    </citation>
    <scope>NUCLEOTIDE SEQUENCE [LARGE SCALE GENOMIC DNA]</scope>
    <source>
        <strain evidence="3 4">DSM 21864</strain>
    </source>
</reference>
<dbReference type="AlphaFoldDB" id="A0A1M6BKV2"/>
<keyword evidence="4" id="KW-1185">Reference proteome</keyword>
<organism evidence="3 4">
    <name type="scientific">Clostridium amylolyticum</name>
    <dbReference type="NCBI Taxonomy" id="1121298"/>
    <lineage>
        <taxon>Bacteria</taxon>
        <taxon>Bacillati</taxon>
        <taxon>Bacillota</taxon>
        <taxon>Clostridia</taxon>
        <taxon>Eubacteriales</taxon>
        <taxon>Clostridiaceae</taxon>
        <taxon>Clostridium</taxon>
    </lineage>
</organism>
<name>A0A1M6BKV2_9CLOT</name>
<evidence type="ECO:0000313" key="4">
    <source>
        <dbReference type="Proteomes" id="UP000184080"/>
    </source>
</evidence>
<dbReference type="Pfam" id="PF04073">
    <property type="entry name" value="tRNA_edit"/>
    <property type="match status" value="1"/>
</dbReference>
<dbReference type="FunFam" id="3.90.960.10:FF:000005">
    <property type="entry name" value="Putative prolyl-tRNA synthetase"/>
    <property type="match status" value="1"/>
</dbReference>
<dbReference type="Gene3D" id="3.90.960.10">
    <property type="entry name" value="YbaK/aminoacyl-tRNA synthetase-associated domain"/>
    <property type="match status" value="1"/>
</dbReference>
<comment type="similarity">
    <text evidence="1">Belongs to the PRORSD1 family.</text>
</comment>
<dbReference type="PANTHER" id="PTHR31423">
    <property type="entry name" value="YBAK DOMAIN-CONTAINING PROTEIN"/>
    <property type="match status" value="1"/>
</dbReference>
<proteinExistence type="inferred from homology"/>
<dbReference type="CDD" id="cd04335">
    <property type="entry name" value="PrdX_deacylase"/>
    <property type="match status" value="1"/>
</dbReference>
<evidence type="ECO:0000259" key="2">
    <source>
        <dbReference type="Pfam" id="PF04073"/>
    </source>
</evidence>
<keyword evidence="3" id="KW-0378">Hydrolase</keyword>
<dbReference type="EMBL" id="FQZO01000001">
    <property type="protein sequence ID" value="SHI49297.1"/>
    <property type="molecule type" value="Genomic_DNA"/>
</dbReference>
<evidence type="ECO:0000313" key="3">
    <source>
        <dbReference type="EMBL" id="SHI49297.1"/>
    </source>
</evidence>
<sequence>MSKKSKEVYDFLNRMEIKFKFIEHKEVYTIDDMMELNLPDTDVIAKNLFVRDDKKRNYYLLVIRQEKKVNLKKLKEKICSRPLSFASENDLNSILGLSKGSVTPLGIINDDERKVKVILDKTFNESIIGIHPNENTATIWVNVVDLVKMIKQHGNSVEFIDI</sequence>
<accession>A0A1M6BKV2</accession>
<dbReference type="Proteomes" id="UP000184080">
    <property type="component" value="Unassembled WGS sequence"/>
</dbReference>
<evidence type="ECO:0000256" key="1">
    <source>
        <dbReference type="ARBA" id="ARBA00010201"/>
    </source>
</evidence>
<dbReference type="InterPro" id="IPR007214">
    <property type="entry name" value="YbaK/aa-tRNA-synth-assoc-dom"/>
</dbReference>
<dbReference type="PANTHER" id="PTHR31423:SF3">
    <property type="entry name" value="PROLYL-TRNA SYNTHETASE ASSOCIATED DOMAIN-CONTAINING PROTEIN 1-RELATED"/>
    <property type="match status" value="1"/>
</dbReference>
<dbReference type="GO" id="GO:0002161">
    <property type="term" value="F:aminoacyl-tRNA deacylase activity"/>
    <property type="evidence" value="ECO:0007669"/>
    <property type="project" value="InterPro"/>
</dbReference>
<gene>
    <name evidence="3" type="ORF">SAMN05444401_0811</name>
</gene>
<dbReference type="InterPro" id="IPR036754">
    <property type="entry name" value="YbaK/aa-tRNA-synt-asso_dom_sf"/>
</dbReference>
<protein>
    <submittedName>
        <fullName evidence="3">Ala-tRNA(Pro) hydrolase</fullName>
    </submittedName>
</protein>
<dbReference type="SUPFAM" id="SSF55826">
    <property type="entry name" value="YbaK/ProRS associated domain"/>
    <property type="match status" value="1"/>
</dbReference>
<feature type="domain" description="YbaK/aminoacyl-tRNA synthetase-associated" evidence="2">
    <location>
        <begin position="24"/>
        <end position="148"/>
    </location>
</feature>
<dbReference type="RefSeq" id="WP_073003906.1">
    <property type="nucleotide sequence ID" value="NZ_FQZO01000001.1"/>
</dbReference>